<keyword evidence="4" id="KW-1185">Reference proteome</keyword>
<dbReference type="InterPro" id="IPR036526">
    <property type="entry name" value="C-N_Hydrolase_sf"/>
</dbReference>
<name>A0A7T8BAB1_9SPIR</name>
<evidence type="ECO:0000313" key="4">
    <source>
        <dbReference type="Proteomes" id="UP000595917"/>
    </source>
</evidence>
<gene>
    <name evidence="3" type="ORF">JFL75_18055</name>
</gene>
<dbReference type="EMBL" id="CP067089">
    <property type="protein sequence ID" value="QQO08810.1"/>
    <property type="molecule type" value="Genomic_DNA"/>
</dbReference>
<dbReference type="Gene3D" id="3.60.110.10">
    <property type="entry name" value="Carbon-nitrogen hydrolase"/>
    <property type="match status" value="1"/>
</dbReference>
<dbReference type="PROSITE" id="PS50263">
    <property type="entry name" value="CN_HYDROLASE"/>
    <property type="match status" value="1"/>
</dbReference>
<organism evidence="3 4">
    <name type="scientific">Breznakiella homolactica</name>
    <dbReference type="NCBI Taxonomy" id="2798577"/>
    <lineage>
        <taxon>Bacteria</taxon>
        <taxon>Pseudomonadati</taxon>
        <taxon>Spirochaetota</taxon>
        <taxon>Spirochaetia</taxon>
        <taxon>Spirochaetales</taxon>
        <taxon>Breznakiellaceae</taxon>
        <taxon>Breznakiella</taxon>
    </lineage>
</organism>
<protein>
    <submittedName>
        <fullName evidence="3">Carbon-nitrogen hydrolase family protein</fullName>
    </submittedName>
</protein>
<dbReference type="AlphaFoldDB" id="A0A7T8BAB1"/>
<dbReference type="GO" id="GO:0033388">
    <property type="term" value="P:putrescine biosynthetic process from arginine"/>
    <property type="evidence" value="ECO:0007669"/>
    <property type="project" value="TreeGrafter"/>
</dbReference>
<dbReference type="InterPro" id="IPR050345">
    <property type="entry name" value="Aliph_Amidase/BUP"/>
</dbReference>
<dbReference type="GO" id="GO:0050126">
    <property type="term" value="F:N-carbamoylputrescine amidase activity"/>
    <property type="evidence" value="ECO:0007669"/>
    <property type="project" value="TreeGrafter"/>
</dbReference>
<evidence type="ECO:0000256" key="1">
    <source>
        <dbReference type="ARBA" id="ARBA00022801"/>
    </source>
</evidence>
<accession>A0A7T8BAB1</accession>
<dbReference type="PANTHER" id="PTHR43674:SF2">
    <property type="entry name" value="BETA-UREIDOPROPIONASE"/>
    <property type="match status" value="1"/>
</dbReference>
<evidence type="ECO:0000259" key="2">
    <source>
        <dbReference type="PROSITE" id="PS50263"/>
    </source>
</evidence>
<dbReference type="PANTHER" id="PTHR43674">
    <property type="entry name" value="NITRILASE C965.09-RELATED"/>
    <property type="match status" value="1"/>
</dbReference>
<dbReference type="CDD" id="cd07197">
    <property type="entry name" value="nitrilase"/>
    <property type="match status" value="1"/>
</dbReference>
<sequence>MDNFKIGLLQIAPAATQEGNLGKGLDYCGRAKALGCDLVLFPEMWNTGYVFSRDSREALDAGSPFVRAFQEQAGNLEMAVALTYLEAVPGGTRNTVTVFDRTGKNILTYAKVHTCDFGDDACLIPGNEFTAAVLDTGRGKITIGAMICYDREFPESARILMLKGAELILIPNACPIGINRKSQLRSRAFENMLGVAMANYPADREDCNGHSLAFDGIAYDDDSPDCGERDMLLTEAGEAEGIYTAEFNMDKLAEYRKREVWGNAYRRPGRYSLLCSEEVKQPFIRRDARR</sequence>
<dbReference type="SUPFAM" id="SSF56317">
    <property type="entry name" value="Carbon-nitrogen hydrolase"/>
    <property type="match status" value="1"/>
</dbReference>
<proteinExistence type="predicted"/>
<dbReference type="InterPro" id="IPR003010">
    <property type="entry name" value="C-N_Hydrolase"/>
</dbReference>
<dbReference type="Pfam" id="PF00795">
    <property type="entry name" value="CN_hydrolase"/>
    <property type="match status" value="1"/>
</dbReference>
<feature type="domain" description="CN hydrolase" evidence="2">
    <location>
        <begin position="4"/>
        <end position="249"/>
    </location>
</feature>
<dbReference type="RefSeq" id="WP_215626116.1">
    <property type="nucleotide sequence ID" value="NZ_CP067089.2"/>
</dbReference>
<evidence type="ECO:0000313" key="3">
    <source>
        <dbReference type="EMBL" id="QQO08810.1"/>
    </source>
</evidence>
<dbReference type="KEGG" id="bhc:JFL75_18055"/>
<reference evidence="3" key="1">
    <citation type="submission" date="2021-01" db="EMBL/GenBank/DDBJ databases">
        <title>Description of Breznakiella homolactica.</title>
        <authorList>
            <person name="Song Y."/>
            <person name="Brune A."/>
        </authorList>
    </citation>
    <scope>NUCLEOTIDE SEQUENCE</scope>
    <source>
        <strain evidence="3">RmG30</strain>
    </source>
</reference>
<keyword evidence="1 3" id="KW-0378">Hydrolase</keyword>
<dbReference type="Proteomes" id="UP000595917">
    <property type="component" value="Chromosome"/>
</dbReference>